<dbReference type="OrthoDB" id="440160at2759"/>
<dbReference type="Gene3D" id="3.40.50.10320">
    <property type="entry name" value="LmbE-like"/>
    <property type="match status" value="1"/>
</dbReference>
<evidence type="ECO:0000256" key="3">
    <source>
        <dbReference type="SAM" id="Phobius"/>
    </source>
</evidence>
<evidence type="ECO:0000313" key="4">
    <source>
        <dbReference type="EMBL" id="GMI38659.1"/>
    </source>
</evidence>
<dbReference type="SUPFAM" id="SSF102588">
    <property type="entry name" value="LmbE-like"/>
    <property type="match status" value="1"/>
</dbReference>
<dbReference type="InterPro" id="IPR024078">
    <property type="entry name" value="LmbE-like_dom_sf"/>
</dbReference>
<keyword evidence="5" id="KW-1185">Reference proteome</keyword>
<dbReference type="GO" id="GO:0005783">
    <property type="term" value="C:endoplasmic reticulum"/>
    <property type="evidence" value="ECO:0007669"/>
    <property type="project" value="TreeGrafter"/>
</dbReference>
<keyword evidence="3" id="KW-0472">Membrane</keyword>
<sequence>MASFLAIPTFLVVAHPDDECMFFTPTLLSFENVTVICLTDGGYRSKEDGILRRGEMKRSCEEVFGVERCHFASIPGVNDTPIAGEWSGKEDNVVKLIESKVKKLGGGEKAVNIVTFDEGGVSGHCNHCDCSAILRSWFDELPEEKGGRASCGSLFSGVRVRLFQLRTVETYLKYSMHLGYPCLTIPYWVHGASGEIVLTSDEGMSFAKRGMEMHASQYVWYRRLFILFSSYVCTNVLVERRQRGHNYHSNRGKSVLAVVVLGAVLALNIAGLGLYPNAAFILLAINRYFQWLGGELFRRNGV</sequence>
<dbReference type="Proteomes" id="UP001165065">
    <property type="component" value="Unassembled WGS sequence"/>
</dbReference>
<keyword evidence="3" id="KW-0812">Transmembrane</keyword>
<comment type="caution">
    <text evidence="4">The sequence shown here is derived from an EMBL/GenBank/DDBJ whole genome shotgun (WGS) entry which is preliminary data.</text>
</comment>
<dbReference type="AlphaFoldDB" id="A0A9W7GAY4"/>
<feature type="transmembrane region" description="Helical" evidence="3">
    <location>
        <begin position="258"/>
        <end position="285"/>
    </location>
</feature>
<accession>A0A9W7GAY4</accession>
<organism evidence="4 5">
    <name type="scientific">Triparma columacea</name>
    <dbReference type="NCBI Taxonomy" id="722753"/>
    <lineage>
        <taxon>Eukaryota</taxon>
        <taxon>Sar</taxon>
        <taxon>Stramenopiles</taxon>
        <taxon>Ochrophyta</taxon>
        <taxon>Bolidophyceae</taxon>
        <taxon>Parmales</taxon>
        <taxon>Triparmaceae</taxon>
        <taxon>Triparma</taxon>
    </lineage>
</organism>
<dbReference type="GO" id="GO:0000225">
    <property type="term" value="F:N-acetylglucosaminylphosphatidylinositol deacetylase activity"/>
    <property type="evidence" value="ECO:0007669"/>
    <property type="project" value="UniProtKB-EC"/>
</dbReference>
<dbReference type="PANTHER" id="PTHR12993:SF11">
    <property type="entry name" value="N-ACETYLGLUCOSAMINYL-PHOSPHATIDYLINOSITOL DE-N-ACETYLASE"/>
    <property type="match status" value="1"/>
</dbReference>
<keyword evidence="3" id="KW-1133">Transmembrane helix</keyword>
<evidence type="ECO:0000256" key="2">
    <source>
        <dbReference type="ARBA" id="ARBA00012176"/>
    </source>
</evidence>
<gene>
    <name evidence="4" type="ORF">TrCOL_g12782</name>
</gene>
<name>A0A9W7GAY4_9STRA</name>
<evidence type="ECO:0000256" key="1">
    <source>
        <dbReference type="ARBA" id="ARBA00006066"/>
    </source>
</evidence>
<proteinExistence type="inferred from homology"/>
<dbReference type="Pfam" id="PF02585">
    <property type="entry name" value="PIG-L"/>
    <property type="match status" value="1"/>
</dbReference>
<evidence type="ECO:0000313" key="5">
    <source>
        <dbReference type="Proteomes" id="UP001165065"/>
    </source>
</evidence>
<dbReference type="EMBL" id="BRYA01001084">
    <property type="protein sequence ID" value="GMI38659.1"/>
    <property type="molecule type" value="Genomic_DNA"/>
</dbReference>
<feature type="transmembrane region" description="Helical" evidence="3">
    <location>
        <begin position="220"/>
        <end position="238"/>
    </location>
</feature>
<dbReference type="PANTHER" id="PTHR12993">
    <property type="entry name" value="N-ACETYLGLUCOSAMINYL-PHOSPHATIDYLINOSITOL DE-N-ACETYLASE-RELATED"/>
    <property type="match status" value="1"/>
</dbReference>
<dbReference type="EC" id="3.5.1.89" evidence="2"/>
<protein>
    <recommendedName>
        <fullName evidence="2">N-acetylglucosaminylphosphatidylinositol deacetylase</fullName>
        <ecNumber evidence="2">3.5.1.89</ecNumber>
    </recommendedName>
</protein>
<dbReference type="InterPro" id="IPR003737">
    <property type="entry name" value="GlcNAc_PI_deacetylase-related"/>
</dbReference>
<reference evidence="5" key="1">
    <citation type="journal article" date="2023" name="Commun. Biol.">
        <title>Genome analysis of Parmales, the sister group of diatoms, reveals the evolutionary specialization of diatoms from phago-mixotrophs to photoautotrophs.</title>
        <authorList>
            <person name="Ban H."/>
            <person name="Sato S."/>
            <person name="Yoshikawa S."/>
            <person name="Yamada K."/>
            <person name="Nakamura Y."/>
            <person name="Ichinomiya M."/>
            <person name="Sato N."/>
            <person name="Blanc-Mathieu R."/>
            <person name="Endo H."/>
            <person name="Kuwata A."/>
            <person name="Ogata H."/>
        </authorList>
    </citation>
    <scope>NUCLEOTIDE SEQUENCE [LARGE SCALE GENOMIC DNA]</scope>
</reference>
<comment type="similarity">
    <text evidence="1">Belongs to the PIGL family.</text>
</comment>